<evidence type="ECO:0000256" key="3">
    <source>
        <dbReference type="ARBA" id="ARBA00022553"/>
    </source>
</evidence>
<keyword evidence="9" id="KW-0812">Transmembrane</keyword>
<evidence type="ECO:0000256" key="9">
    <source>
        <dbReference type="SAM" id="Phobius"/>
    </source>
</evidence>
<dbReference type="PANTHER" id="PTHR24421:SF10">
    <property type="entry name" value="NITRATE_NITRITE SENSOR PROTEIN NARQ"/>
    <property type="match status" value="1"/>
</dbReference>
<keyword evidence="9" id="KW-0472">Membrane</keyword>
<keyword evidence="9" id="KW-1133">Transmembrane helix</keyword>
<dbReference type="InterPro" id="IPR050482">
    <property type="entry name" value="Sensor_HK_TwoCompSys"/>
</dbReference>
<evidence type="ECO:0000256" key="1">
    <source>
        <dbReference type="ARBA" id="ARBA00000085"/>
    </source>
</evidence>
<sequence>MALARSSFRELPVSFKEMSLSARFALTGSIVMLLAAILIGVWVTGIIERNVVSSTASATALYMDSFITPLTQELEASDTLSIGPVRAIEESLEGSALGARVVSVKIWKPDGLIAYAEDKTLIGRRFPLFEELEGALSGRVVYEFDKLDNEESAAERTKNLPLLEIYSPIRKAWTGEVIAVVEFYENGTDLKQALTRARWQTGGIVGGAAALIGLALFGIVRQASGTIEQQRAALKDRIAEAERFAEQNRLLRLRVERASARGTELNERYLRRISADLHDGPAQLIGLAALRLDGLAKGRDEKTRLEDLRLVKGALGEAIGDIRDICSGLSLPEIGAASLVAVIEQAVAAHERRTGTHVALTLSPDLPDDASEALKICVFRFVQESLNNAYRHAGGDGQRIIAHREGDELLLVTENAPANDAEREGRQGGLGLSGLRERVESLGGHFSFHSEKGQLARTTMRIGLETGGNDDRN</sequence>
<dbReference type="PANTHER" id="PTHR24421">
    <property type="entry name" value="NITRATE/NITRITE SENSOR PROTEIN NARX-RELATED"/>
    <property type="match status" value="1"/>
</dbReference>
<comment type="catalytic activity">
    <reaction evidence="1">
        <text>ATP + protein L-histidine = ADP + protein N-phospho-L-histidine.</text>
        <dbReference type="EC" id="2.7.13.3"/>
    </reaction>
</comment>
<reference evidence="11 12" key="1">
    <citation type="submission" date="2022-06" db="EMBL/GenBank/DDBJ databases">
        <title>Mesorhizobium sp. strain RP14 Genome sequencing and assembly.</title>
        <authorList>
            <person name="Kim I."/>
        </authorList>
    </citation>
    <scope>NUCLEOTIDE SEQUENCE [LARGE SCALE GENOMIC DNA]</scope>
    <source>
        <strain evidence="12">RP14(2022)</strain>
    </source>
</reference>
<evidence type="ECO:0000256" key="2">
    <source>
        <dbReference type="ARBA" id="ARBA00012438"/>
    </source>
</evidence>
<dbReference type="EC" id="2.7.13.3" evidence="2"/>
<name>A0ABT1C6L7_9HYPH</name>
<keyword evidence="6 11" id="KW-0418">Kinase</keyword>
<evidence type="ECO:0000256" key="6">
    <source>
        <dbReference type="ARBA" id="ARBA00022777"/>
    </source>
</evidence>
<dbReference type="Pfam" id="PF07730">
    <property type="entry name" value="HisKA_3"/>
    <property type="match status" value="1"/>
</dbReference>
<dbReference type="RefSeq" id="WP_252819102.1">
    <property type="nucleotide sequence ID" value="NZ_JAMXQS010000005.1"/>
</dbReference>
<dbReference type="InterPro" id="IPR011712">
    <property type="entry name" value="Sig_transdc_His_kin_sub3_dim/P"/>
</dbReference>
<protein>
    <recommendedName>
        <fullName evidence="2">histidine kinase</fullName>
        <ecNumber evidence="2">2.7.13.3</ecNumber>
    </recommendedName>
</protein>
<feature type="transmembrane region" description="Helical" evidence="9">
    <location>
        <begin position="20"/>
        <end position="43"/>
    </location>
</feature>
<evidence type="ECO:0000313" key="11">
    <source>
        <dbReference type="EMBL" id="MCO6050470.1"/>
    </source>
</evidence>
<evidence type="ECO:0000256" key="5">
    <source>
        <dbReference type="ARBA" id="ARBA00022741"/>
    </source>
</evidence>
<dbReference type="InterPro" id="IPR036890">
    <property type="entry name" value="HATPase_C_sf"/>
</dbReference>
<keyword evidence="5" id="KW-0547">Nucleotide-binding</keyword>
<gene>
    <name evidence="11" type="ORF">NGM99_11825</name>
</gene>
<evidence type="ECO:0000313" key="12">
    <source>
        <dbReference type="Proteomes" id="UP001205906"/>
    </source>
</evidence>
<dbReference type="CDD" id="cd16917">
    <property type="entry name" value="HATPase_UhpB-NarQ-NarX-like"/>
    <property type="match status" value="1"/>
</dbReference>
<evidence type="ECO:0000256" key="7">
    <source>
        <dbReference type="ARBA" id="ARBA00022840"/>
    </source>
</evidence>
<keyword evidence="8" id="KW-0902">Two-component regulatory system</keyword>
<dbReference type="Gene3D" id="3.30.565.10">
    <property type="entry name" value="Histidine kinase-like ATPase, C-terminal domain"/>
    <property type="match status" value="1"/>
</dbReference>
<proteinExistence type="predicted"/>
<dbReference type="SUPFAM" id="SSF55874">
    <property type="entry name" value="ATPase domain of HSP90 chaperone/DNA topoisomerase II/histidine kinase"/>
    <property type="match status" value="1"/>
</dbReference>
<feature type="domain" description="Signal transduction histidine kinase subgroup 3 dimerisation and phosphoacceptor" evidence="10">
    <location>
        <begin position="271"/>
        <end position="330"/>
    </location>
</feature>
<evidence type="ECO:0000256" key="8">
    <source>
        <dbReference type="ARBA" id="ARBA00023012"/>
    </source>
</evidence>
<feature type="transmembrane region" description="Helical" evidence="9">
    <location>
        <begin position="201"/>
        <end position="220"/>
    </location>
</feature>
<keyword evidence="4" id="KW-0808">Transferase</keyword>
<comment type="caution">
    <text evidence="11">The sequence shown here is derived from an EMBL/GenBank/DDBJ whole genome shotgun (WGS) entry which is preliminary data.</text>
</comment>
<evidence type="ECO:0000256" key="4">
    <source>
        <dbReference type="ARBA" id="ARBA00022679"/>
    </source>
</evidence>
<dbReference type="GO" id="GO:0016301">
    <property type="term" value="F:kinase activity"/>
    <property type="evidence" value="ECO:0007669"/>
    <property type="project" value="UniProtKB-KW"/>
</dbReference>
<keyword evidence="12" id="KW-1185">Reference proteome</keyword>
<evidence type="ECO:0000259" key="10">
    <source>
        <dbReference type="Pfam" id="PF07730"/>
    </source>
</evidence>
<dbReference type="Proteomes" id="UP001205906">
    <property type="component" value="Unassembled WGS sequence"/>
</dbReference>
<keyword evidence="3" id="KW-0597">Phosphoprotein</keyword>
<organism evidence="11 12">
    <name type="scientific">Mesorhizobium liriopis</name>
    <dbReference type="NCBI Taxonomy" id="2953882"/>
    <lineage>
        <taxon>Bacteria</taxon>
        <taxon>Pseudomonadati</taxon>
        <taxon>Pseudomonadota</taxon>
        <taxon>Alphaproteobacteria</taxon>
        <taxon>Hyphomicrobiales</taxon>
        <taxon>Phyllobacteriaceae</taxon>
        <taxon>Mesorhizobium</taxon>
    </lineage>
</organism>
<dbReference type="EMBL" id="JAMXQS010000005">
    <property type="protein sequence ID" value="MCO6050470.1"/>
    <property type="molecule type" value="Genomic_DNA"/>
</dbReference>
<keyword evidence="7" id="KW-0067">ATP-binding</keyword>
<accession>A0ABT1C6L7</accession>